<accession>A0AAJ0M0V5</accession>
<dbReference type="EC" id="1.1.1.270" evidence="2"/>
<gene>
    <name evidence="3" type="ORF">B0T15DRAFT_512939</name>
</gene>
<name>A0AAJ0M0V5_9PEZI</name>
<organism evidence="3 4">
    <name type="scientific">Chaetomium strumarium</name>
    <dbReference type="NCBI Taxonomy" id="1170767"/>
    <lineage>
        <taxon>Eukaryota</taxon>
        <taxon>Fungi</taxon>
        <taxon>Dikarya</taxon>
        <taxon>Ascomycota</taxon>
        <taxon>Pezizomycotina</taxon>
        <taxon>Sordariomycetes</taxon>
        <taxon>Sordariomycetidae</taxon>
        <taxon>Sordariales</taxon>
        <taxon>Chaetomiaceae</taxon>
        <taxon>Chaetomium</taxon>
    </lineage>
</organism>
<dbReference type="InterPro" id="IPR051593">
    <property type="entry name" value="Ergosterol_Biosynth_ERG27"/>
</dbReference>
<proteinExistence type="predicted"/>
<dbReference type="GO" id="GO:0005741">
    <property type="term" value="C:mitochondrial outer membrane"/>
    <property type="evidence" value="ECO:0007669"/>
    <property type="project" value="TreeGrafter"/>
</dbReference>
<dbReference type="Gene3D" id="3.40.50.720">
    <property type="entry name" value="NAD(P)-binding Rossmann-like Domain"/>
    <property type="match status" value="1"/>
</dbReference>
<reference evidence="3" key="2">
    <citation type="submission" date="2023-06" db="EMBL/GenBank/DDBJ databases">
        <authorList>
            <consortium name="Lawrence Berkeley National Laboratory"/>
            <person name="Mondo S.J."/>
            <person name="Hensen N."/>
            <person name="Bonometti L."/>
            <person name="Westerberg I."/>
            <person name="Brannstrom I.O."/>
            <person name="Guillou S."/>
            <person name="Cros-Aarteil S."/>
            <person name="Calhoun S."/>
            <person name="Haridas S."/>
            <person name="Kuo A."/>
            <person name="Pangilinan J."/>
            <person name="Riley R."/>
            <person name="Labutti K."/>
            <person name="Andreopoulos B."/>
            <person name="Lipzen A."/>
            <person name="Chen C."/>
            <person name="Yanf M."/>
            <person name="Daum C."/>
            <person name="Ng V."/>
            <person name="Clum A."/>
            <person name="Steindorff A."/>
            <person name="Ohm R."/>
            <person name="Martin F."/>
            <person name="Silar P."/>
            <person name="Natvig D."/>
            <person name="Lalanne C."/>
            <person name="Gautier V."/>
            <person name="Ament-Velasquez S.L."/>
            <person name="Kruys A."/>
            <person name="Hutchinson M.I."/>
            <person name="Powell A.J."/>
            <person name="Barry K."/>
            <person name="Miller A.N."/>
            <person name="Grigoriev I.V."/>
            <person name="Debuchy R."/>
            <person name="Gladieux P."/>
            <person name="Thoren M.H."/>
            <person name="Johannesson H."/>
        </authorList>
    </citation>
    <scope>NUCLEOTIDE SEQUENCE</scope>
    <source>
        <strain evidence="3">CBS 333.67</strain>
    </source>
</reference>
<sequence length="328" mass="35558">MTGTIILTGANGSLGLGFVQALLASYPKHILVAAVRNASPQSDPNTANLIKLLSKYPQNRVLVESLDLGSLTSVRSFADRISTKISDGELTHISAIVCNAFTWSLNGQKQTSDGYEATFQVSHLSHFVLVLKLLGSMNPTSGRIVMLGSAAHYPEKENPLAKLRAGFPDDLEHLVRPPPDEPEQVHDTGFARYGTAKLANVVFMHDMNQRLQANPKLSAITVTCMDPGGLVGSRAHSEQRAAIQRLMSVVNVMMPLLKHLTSAVRTTAGAGRDLVALSVAPEFQGRRGYFIGKHEAPPANVSLDKEVQRKLWEACWEWAGMAKGETVL</sequence>
<comment type="pathway">
    <text evidence="1">Steroid biosynthesis; zymosterol biosynthesis; zymosterol from lanosterol: step 5/6.</text>
</comment>
<dbReference type="Pfam" id="PF00106">
    <property type="entry name" value="adh_short"/>
    <property type="match status" value="1"/>
</dbReference>
<dbReference type="InterPro" id="IPR036291">
    <property type="entry name" value="NAD(P)-bd_dom_sf"/>
</dbReference>
<dbReference type="GO" id="GO:0000253">
    <property type="term" value="F:3-beta-hydroxysteroid 3-dehydrogenase (NADP+) activity"/>
    <property type="evidence" value="ECO:0007669"/>
    <property type="project" value="UniProtKB-EC"/>
</dbReference>
<comment type="caution">
    <text evidence="3">The sequence shown here is derived from an EMBL/GenBank/DDBJ whole genome shotgun (WGS) entry which is preliminary data.</text>
</comment>
<dbReference type="GO" id="GO:0005811">
    <property type="term" value="C:lipid droplet"/>
    <property type="evidence" value="ECO:0007669"/>
    <property type="project" value="TreeGrafter"/>
</dbReference>
<keyword evidence="4" id="KW-1185">Reference proteome</keyword>
<evidence type="ECO:0000256" key="2">
    <source>
        <dbReference type="ARBA" id="ARBA00023621"/>
    </source>
</evidence>
<dbReference type="RefSeq" id="XP_062720629.1">
    <property type="nucleotide sequence ID" value="XM_062868012.1"/>
</dbReference>
<dbReference type="GO" id="GO:0005789">
    <property type="term" value="C:endoplasmic reticulum membrane"/>
    <property type="evidence" value="ECO:0007669"/>
    <property type="project" value="TreeGrafter"/>
</dbReference>
<reference evidence="3" key="1">
    <citation type="journal article" date="2023" name="Mol. Phylogenet. Evol.">
        <title>Genome-scale phylogeny and comparative genomics of the fungal order Sordariales.</title>
        <authorList>
            <person name="Hensen N."/>
            <person name="Bonometti L."/>
            <person name="Westerberg I."/>
            <person name="Brannstrom I.O."/>
            <person name="Guillou S."/>
            <person name="Cros-Aarteil S."/>
            <person name="Calhoun S."/>
            <person name="Haridas S."/>
            <person name="Kuo A."/>
            <person name="Mondo S."/>
            <person name="Pangilinan J."/>
            <person name="Riley R."/>
            <person name="LaButti K."/>
            <person name="Andreopoulos B."/>
            <person name="Lipzen A."/>
            <person name="Chen C."/>
            <person name="Yan M."/>
            <person name="Daum C."/>
            <person name="Ng V."/>
            <person name="Clum A."/>
            <person name="Steindorff A."/>
            <person name="Ohm R.A."/>
            <person name="Martin F."/>
            <person name="Silar P."/>
            <person name="Natvig D.O."/>
            <person name="Lalanne C."/>
            <person name="Gautier V."/>
            <person name="Ament-Velasquez S.L."/>
            <person name="Kruys A."/>
            <person name="Hutchinson M.I."/>
            <person name="Powell A.J."/>
            <person name="Barry K."/>
            <person name="Miller A.N."/>
            <person name="Grigoriev I.V."/>
            <person name="Debuchy R."/>
            <person name="Gladieux P."/>
            <person name="Hiltunen Thoren M."/>
            <person name="Johannesson H."/>
        </authorList>
    </citation>
    <scope>NUCLEOTIDE SEQUENCE</scope>
    <source>
        <strain evidence="3">CBS 333.67</strain>
    </source>
</reference>
<evidence type="ECO:0000313" key="4">
    <source>
        <dbReference type="Proteomes" id="UP001273166"/>
    </source>
</evidence>
<dbReference type="PANTHER" id="PTHR43647">
    <property type="entry name" value="DEHYDROGENASE"/>
    <property type="match status" value="1"/>
</dbReference>
<dbReference type="InterPro" id="IPR002347">
    <property type="entry name" value="SDR_fam"/>
</dbReference>
<dbReference type="SUPFAM" id="SSF51735">
    <property type="entry name" value="NAD(P)-binding Rossmann-fold domains"/>
    <property type="match status" value="1"/>
</dbReference>
<dbReference type="GeneID" id="87886841"/>
<dbReference type="Proteomes" id="UP001273166">
    <property type="component" value="Unassembled WGS sequence"/>
</dbReference>
<evidence type="ECO:0000313" key="3">
    <source>
        <dbReference type="EMBL" id="KAK3304849.1"/>
    </source>
</evidence>
<dbReference type="EMBL" id="JAUDZG010000005">
    <property type="protein sequence ID" value="KAK3304849.1"/>
    <property type="molecule type" value="Genomic_DNA"/>
</dbReference>
<dbReference type="PANTHER" id="PTHR43647:SF4">
    <property type="entry name" value="KETOREDUCTASE (KR) DOMAIN-CONTAINING PROTEIN"/>
    <property type="match status" value="1"/>
</dbReference>
<dbReference type="AlphaFoldDB" id="A0AAJ0M0V5"/>
<protein>
    <recommendedName>
        <fullName evidence="2">3beta-hydroxysteroid 3-dehydrogenase</fullName>
        <ecNumber evidence="2">1.1.1.270</ecNumber>
    </recommendedName>
</protein>
<evidence type="ECO:0000256" key="1">
    <source>
        <dbReference type="ARBA" id="ARBA00023589"/>
    </source>
</evidence>